<gene>
    <name evidence="2" type="ORF">QBC34DRAFT_430858</name>
</gene>
<name>A0AAV9G5F4_9PEZI</name>
<dbReference type="AlphaFoldDB" id="A0AAV9G5F4"/>
<protein>
    <submittedName>
        <fullName evidence="2">Uncharacterized protein</fullName>
    </submittedName>
</protein>
<comment type="caution">
    <text evidence="2">The sequence shown here is derived from an EMBL/GenBank/DDBJ whole genome shotgun (WGS) entry which is preliminary data.</text>
</comment>
<dbReference type="Proteomes" id="UP001321760">
    <property type="component" value="Unassembled WGS sequence"/>
</dbReference>
<organism evidence="2 3">
    <name type="scientific">Podospora aff. communis PSN243</name>
    <dbReference type="NCBI Taxonomy" id="3040156"/>
    <lineage>
        <taxon>Eukaryota</taxon>
        <taxon>Fungi</taxon>
        <taxon>Dikarya</taxon>
        <taxon>Ascomycota</taxon>
        <taxon>Pezizomycotina</taxon>
        <taxon>Sordariomycetes</taxon>
        <taxon>Sordariomycetidae</taxon>
        <taxon>Sordariales</taxon>
        <taxon>Podosporaceae</taxon>
        <taxon>Podospora</taxon>
    </lineage>
</organism>
<proteinExistence type="predicted"/>
<keyword evidence="3" id="KW-1185">Reference proteome</keyword>
<evidence type="ECO:0000256" key="1">
    <source>
        <dbReference type="SAM" id="MobiDB-lite"/>
    </source>
</evidence>
<dbReference type="EMBL" id="MU865995">
    <property type="protein sequence ID" value="KAK4443324.1"/>
    <property type="molecule type" value="Genomic_DNA"/>
</dbReference>
<evidence type="ECO:0000313" key="2">
    <source>
        <dbReference type="EMBL" id="KAK4443324.1"/>
    </source>
</evidence>
<evidence type="ECO:0000313" key="3">
    <source>
        <dbReference type="Proteomes" id="UP001321760"/>
    </source>
</evidence>
<reference evidence="2" key="2">
    <citation type="submission" date="2023-05" db="EMBL/GenBank/DDBJ databases">
        <authorList>
            <consortium name="Lawrence Berkeley National Laboratory"/>
            <person name="Steindorff A."/>
            <person name="Hensen N."/>
            <person name="Bonometti L."/>
            <person name="Westerberg I."/>
            <person name="Brannstrom I.O."/>
            <person name="Guillou S."/>
            <person name="Cros-Aarteil S."/>
            <person name="Calhoun S."/>
            <person name="Haridas S."/>
            <person name="Kuo A."/>
            <person name="Mondo S."/>
            <person name="Pangilinan J."/>
            <person name="Riley R."/>
            <person name="Labutti K."/>
            <person name="Andreopoulos B."/>
            <person name="Lipzen A."/>
            <person name="Chen C."/>
            <person name="Yanf M."/>
            <person name="Daum C."/>
            <person name="Ng V."/>
            <person name="Clum A."/>
            <person name="Ohm R."/>
            <person name="Martin F."/>
            <person name="Silar P."/>
            <person name="Natvig D."/>
            <person name="Lalanne C."/>
            <person name="Gautier V."/>
            <person name="Ament-Velasquez S.L."/>
            <person name="Kruys A."/>
            <person name="Hutchinson M.I."/>
            <person name="Powell A.J."/>
            <person name="Barry K."/>
            <person name="Miller A.N."/>
            <person name="Grigoriev I.V."/>
            <person name="Debuchy R."/>
            <person name="Gladieux P."/>
            <person name="Thoren M.H."/>
            <person name="Johannesson H."/>
        </authorList>
    </citation>
    <scope>NUCLEOTIDE SEQUENCE</scope>
    <source>
        <strain evidence="2">PSN243</strain>
    </source>
</reference>
<accession>A0AAV9G5F4</accession>
<feature type="region of interest" description="Disordered" evidence="1">
    <location>
        <begin position="204"/>
        <end position="234"/>
    </location>
</feature>
<sequence>MAWHPYSVFSKAEKRPTAYQASFSGVFSGISSFIYYPTIRKLSVSITAINLTVSAYLSVARVFPSGIIADLSTPVEHGSYVGVFFGLLSRDITGSCWEWRSHKPSPIASVCLPAPEQAQRRPRSQLSHSEGQAPARLRALGDIHLLYDRVRLVVGSCAASDIAVPLVMQFLFGGSQVVAFVNLSTLLADFNMGRSSTAQRKMEAQAASESEARDLKPQTNEQIKSSAPVGNHFA</sequence>
<reference evidence="2" key="1">
    <citation type="journal article" date="2023" name="Mol. Phylogenet. Evol.">
        <title>Genome-scale phylogeny and comparative genomics of the fungal order Sordariales.</title>
        <authorList>
            <person name="Hensen N."/>
            <person name="Bonometti L."/>
            <person name="Westerberg I."/>
            <person name="Brannstrom I.O."/>
            <person name="Guillou S."/>
            <person name="Cros-Aarteil S."/>
            <person name="Calhoun S."/>
            <person name="Haridas S."/>
            <person name="Kuo A."/>
            <person name="Mondo S."/>
            <person name="Pangilinan J."/>
            <person name="Riley R."/>
            <person name="LaButti K."/>
            <person name="Andreopoulos B."/>
            <person name="Lipzen A."/>
            <person name="Chen C."/>
            <person name="Yan M."/>
            <person name="Daum C."/>
            <person name="Ng V."/>
            <person name="Clum A."/>
            <person name="Steindorff A."/>
            <person name="Ohm R.A."/>
            <person name="Martin F."/>
            <person name="Silar P."/>
            <person name="Natvig D.O."/>
            <person name="Lalanne C."/>
            <person name="Gautier V."/>
            <person name="Ament-Velasquez S.L."/>
            <person name="Kruys A."/>
            <person name="Hutchinson M.I."/>
            <person name="Powell A.J."/>
            <person name="Barry K."/>
            <person name="Miller A.N."/>
            <person name="Grigoriev I.V."/>
            <person name="Debuchy R."/>
            <person name="Gladieux P."/>
            <person name="Hiltunen Thoren M."/>
            <person name="Johannesson H."/>
        </authorList>
    </citation>
    <scope>NUCLEOTIDE SEQUENCE</scope>
    <source>
        <strain evidence="2">PSN243</strain>
    </source>
</reference>